<dbReference type="SMART" id="SM01403">
    <property type="entry name" value="Ribosomal_S10"/>
    <property type="match status" value="1"/>
</dbReference>
<dbReference type="InterPro" id="IPR036838">
    <property type="entry name" value="Ribosomal_uS10_dom_sf"/>
</dbReference>
<dbReference type="AlphaFoldDB" id="A0A8H5HZH1"/>
<evidence type="ECO:0000259" key="9">
    <source>
        <dbReference type="SMART" id="SM01403"/>
    </source>
</evidence>
<dbReference type="PRINTS" id="PR00971">
    <property type="entry name" value="RIBOSOMALS10"/>
</dbReference>
<dbReference type="InterPro" id="IPR001848">
    <property type="entry name" value="Ribosomal_uS10"/>
</dbReference>
<evidence type="ECO:0000256" key="3">
    <source>
        <dbReference type="ARBA" id="ARBA00023274"/>
    </source>
</evidence>
<feature type="compositionally biased region" description="Basic and acidic residues" evidence="8">
    <location>
        <begin position="323"/>
        <end position="338"/>
    </location>
</feature>
<sequence>MYSVSGRAFRQLFLSRRAQIPRVAAFHSTTTRYYPRKQPAKSEDNFDPAAIQELIDKDDVGSAGFNPAEIFANDSTTEPPEVAQSEQELFGYVGDGGEFQRDLPPISPLPSGLDPRTLPVKLDALADLGPNFTEEDYASALVHGRSIHLPYIHPRIHFVPAGNITFYSHHPKLLALFTHFASHAASSLGIPTSKVVMLPTERRLWTVLRSPFAHKKSQENFERKTHKRMIKAWDADPKVIDRWVQYLEKHSMGGVGIRVTKWERLPLGIGKTRLAHLKEVFKVVAPEGVSAEDTKLLQVHEEPDSDANRKDAIQALSSKILKEESQKLPKDSKAEVKVKPPSLK</sequence>
<dbReference type="GO" id="GO:0005840">
    <property type="term" value="C:ribosome"/>
    <property type="evidence" value="ECO:0007669"/>
    <property type="project" value="UniProtKB-KW"/>
</dbReference>
<dbReference type="GO" id="GO:1990904">
    <property type="term" value="C:ribonucleoprotein complex"/>
    <property type="evidence" value="ECO:0007669"/>
    <property type="project" value="UniProtKB-KW"/>
</dbReference>
<feature type="region of interest" description="Disordered" evidence="8">
    <location>
        <begin position="323"/>
        <end position="344"/>
    </location>
</feature>
<dbReference type="EMBL" id="JAACJN010000006">
    <property type="protein sequence ID" value="KAF5392328.1"/>
    <property type="molecule type" value="Genomic_DNA"/>
</dbReference>
<evidence type="ECO:0000256" key="4">
    <source>
        <dbReference type="ARBA" id="ARBA00035261"/>
    </source>
</evidence>
<dbReference type="PANTHER" id="PTHR11700">
    <property type="entry name" value="30S RIBOSOMAL PROTEIN S10 FAMILY MEMBER"/>
    <property type="match status" value="1"/>
</dbReference>
<keyword evidence="2" id="KW-0689">Ribosomal protein</keyword>
<dbReference type="Proteomes" id="UP000518752">
    <property type="component" value="Unassembled WGS sequence"/>
</dbReference>
<evidence type="ECO:0000313" key="10">
    <source>
        <dbReference type="EMBL" id="KAF5392328.1"/>
    </source>
</evidence>
<accession>A0A8H5HZH1</accession>
<reference evidence="10 11" key="1">
    <citation type="journal article" date="2020" name="ISME J.">
        <title>Uncovering the hidden diversity of litter-decomposition mechanisms in mushroom-forming fungi.</title>
        <authorList>
            <person name="Floudas D."/>
            <person name="Bentzer J."/>
            <person name="Ahren D."/>
            <person name="Johansson T."/>
            <person name="Persson P."/>
            <person name="Tunlid A."/>
        </authorList>
    </citation>
    <scope>NUCLEOTIDE SEQUENCE [LARGE SCALE GENOMIC DNA]</scope>
    <source>
        <strain evidence="10 11">CBS 406.79</strain>
    </source>
</reference>
<comment type="function">
    <text evidence="6">Involved in mitochondrial genome encoded proteins translation. Involved in the binding of tRNA to the ribosomes.</text>
</comment>
<dbReference type="GO" id="GO:0006412">
    <property type="term" value="P:translation"/>
    <property type="evidence" value="ECO:0007669"/>
    <property type="project" value="InterPro"/>
</dbReference>
<comment type="similarity">
    <text evidence="1">Belongs to the universal ribosomal protein uS10 family.</text>
</comment>
<name>A0A8H5HZH1_9AGAR</name>
<organism evidence="10 11">
    <name type="scientific">Collybiopsis confluens</name>
    <dbReference type="NCBI Taxonomy" id="2823264"/>
    <lineage>
        <taxon>Eukaryota</taxon>
        <taxon>Fungi</taxon>
        <taxon>Dikarya</taxon>
        <taxon>Basidiomycota</taxon>
        <taxon>Agaricomycotina</taxon>
        <taxon>Agaricomycetes</taxon>
        <taxon>Agaricomycetidae</taxon>
        <taxon>Agaricales</taxon>
        <taxon>Marasmiineae</taxon>
        <taxon>Omphalotaceae</taxon>
        <taxon>Collybiopsis</taxon>
    </lineage>
</organism>
<dbReference type="HAMAP" id="MF_00508">
    <property type="entry name" value="Ribosomal_uS10"/>
    <property type="match status" value="1"/>
</dbReference>
<proteinExistence type="inferred from homology"/>
<evidence type="ECO:0000313" key="11">
    <source>
        <dbReference type="Proteomes" id="UP000518752"/>
    </source>
</evidence>
<dbReference type="GO" id="GO:0003735">
    <property type="term" value="F:structural constituent of ribosome"/>
    <property type="evidence" value="ECO:0007669"/>
    <property type="project" value="InterPro"/>
</dbReference>
<protein>
    <recommendedName>
        <fullName evidence="4">Small ribosomal subunit protein uS10m</fullName>
    </recommendedName>
    <alternativeName>
        <fullName evidence="5">37S ribosomal protein S10, mitochondrial</fullName>
    </alternativeName>
</protein>
<comment type="subunit">
    <text evidence="7">Part of the mitochondrial small ribosomal subunit.</text>
</comment>
<dbReference type="SUPFAM" id="SSF54999">
    <property type="entry name" value="Ribosomal protein S10"/>
    <property type="match status" value="1"/>
</dbReference>
<feature type="domain" description="Small ribosomal subunit protein uS10" evidence="9">
    <location>
        <begin position="163"/>
        <end position="260"/>
    </location>
</feature>
<dbReference type="FunFam" id="3.30.70.600:FF:000003">
    <property type="entry name" value="30S ribosomal protein S10"/>
    <property type="match status" value="1"/>
</dbReference>
<evidence type="ECO:0000256" key="6">
    <source>
        <dbReference type="ARBA" id="ARBA00057689"/>
    </source>
</evidence>
<evidence type="ECO:0000256" key="5">
    <source>
        <dbReference type="ARBA" id="ARBA00042916"/>
    </source>
</evidence>
<comment type="caution">
    <text evidence="10">The sequence shown here is derived from an EMBL/GenBank/DDBJ whole genome shotgun (WGS) entry which is preliminary data.</text>
</comment>
<dbReference type="Gene3D" id="3.30.70.600">
    <property type="entry name" value="Ribosomal protein S10 domain"/>
    <property type="match status" value="1"/>
</dbReference>
<evidence type="ECO:0000256" key="7">
    <source>
        <dbReference type="ARBA" id="ARBA00065857"/>
    </source>
</evidence>
<dbReference type="Pfam" id="PF00338">
    <property type="entry name" value="Ribosomal_S10"/>
    <property type="match status" value="1"/>
</dbReference>
<dbReference type="InterPro" id="IPR027486">
    <property type="entry name" value="Ribosomal_uS10_dom"/>
</dbReference>
<dbReference type="OrthoDB" id="366214at2759"/>
<keyword evidence="3" id="KW-0687">Ribonucleoprotein</keyword>
<evidence type="ECO:0000256" key="8">
    <source>
        <dbReference type="SAM" id="MobiDB-lite"/>
    </source>
</evidence>
<keyword evidence="11" id="KW-1185">Reference proteome</keyword>
<evidence type="ECO:0000256" key="2">
    <source>
        <dbReference type="ARBA" id="ARBA00022980"/>
    </source>
</evidence>
<gene>
    <name evidence="10" type="ORF">D9757_001366</name>
</gene>
<evidence type="ECO:0000256" key="1">
    <source>
        <dbReference type="ARBA" id="ARBA00007102"/>
    </source>
</evidence>